<feature type="signal peptide" evidence="2">
    <location>
        <begin position="1"/>
        <end position="23"/>
    </location>
</feature>
<gene>
    <name evidence="3" type="primary">aarA</name>
    <name evidence="3" type="ORF">SPIL2461_LOCUS6796</name>
</gene>
<feature type="compositionally biased region" description="Low complexity" evidence="1">
    <location>
        <begin position="119"/>
        <end position="129"/>
    </location>
</feature>
<keyword evidence="4" id="KW-1185">Reference proteome</keyword>
<dbReference type="Proteomes" id="UP000649617">
    <property type="component" value="Unassembled WGS sequence"/>
</dbReference>
<name>A0A812N9W0_SYMPI</name>
<accession>A0A812N9W0</accession>
<dbReference type="EMBL" id="CAJNIZ010010443">
    <property type="protein sequence ID" value="CAE7300804.1"/>
    <property type="molecule type" value="Genomic_DNA"/>
</dbReference>
<feature type="chain" id="PRO_5032513972" evidence="2">
    <location>
        <begin position="24"/>
        <end position="278"/>
    </location>
</feature>
<keyword evidence="2" id="KW-0732">Signal</keyword>
<protein>
    <submittedName>
        <fullName evidence="3">AarA protein</fullName>
    </submittedName>
</protein>
<feature type="compositionally biased region" description="Basic and acidic residues" evidence="1">
    <location>
        <begin position="183"/>
        <end position="199"/>
    </location>
</feature>
<comment type="caution">
    <text evidence="3">The sequence shown here is derived from an EMBL/GenBank/DDBJ whole genome shotgun (WGS) entry which is preliminary data.</text>
</comment>
<dbReference type="AlphaFoldDB" id="A0A812N9W0"/>
<proteinExistence type="predicted"/>
<dbReference type="OrthoDB" id="422450at2759"/>
<sequence length="278" mass="30162">MPRAILQHLAWGCLGLALFRVTAVRDDLPEWSDSVDAHLSTLPSAHPQPGWALLLDRREPNQELHLPGPHVSARKGNAAELNSDRVAAGVGSISVGPFEGSSSMQRLSRIDRVSPAEGAQASQSKSKTSKQQETEEEKLRNTETSSGSSRHADLAQAVQKAGSSRRKQQNQTSDGLGNGSEPHPGRSHDEAKYAYKKTTDDMEGLPDVVEAMDATKDSAAKKALAVDKAFGKQQEKVKELGIVLDHLAVSAKKYETSVVDFFAKQEDNDKFSPLAKRM</sequence>
<evidence type="ECO:0000313" key="4">
    <source>
        <dbReference type="Proteomes" id="UP000649617"/>
    </source>
</evidence>
<reference evidence="3" key="1">
    <citation type="submission" date="2021-02" db="EMBL/GenBank/DDBJ databases">
        <authorList>
            <person name="Dougan E. K."/>
            <person name="Rhodes N."/>
            <person name="Thang M."/>
            <person name="Chan C."/>
        </authorList>
    </citation>
    <scope>NUCLEOTIDE SEQUENCE</scope>
</reference>
<evidence type="ECO:0000313" key="3">
    <source>
        <dbReference type="EMBL" id="CAE7300804.1"/>
    </source>
</evidence>
<evidence type="ECO:0000256" key="2">
    <source>
        <dbReference type="SAM" id="SignalP"/>
    </source>
</evidence>
<feature type="region of interest" description="Disordered" evidence="1">
    <location>
        <begin position="112"/>
        <end position="199"/>
    </location>
</feature>
<feature type="compositionally biased region" description="Basic and acidic residues" evidence="1">
    <location>
        <begin position="130"/>
        <end position="141"/>
    </location>
</feature>
<organism evidence="3 4">
    <name type="scientific">Symbiodinium pilosum</name>
    <name type="common">Dinoflagellate</name>
    <dbReference type="NCBI Taxonomy" id="2952"/>
    <lineage>
        <taxon>Eukaryota</taxon>
        <taxon>Sar</taxon>
        <taxon>Alveolata</taxon>
        <taxon>Dinophyceae</taxon>
        <taxon>Suessiales</taxon>
        <taxon>Symbiodiniaceae</taxon>
        <taxon>Symbiodinium</taxon>
    </lineage>
</organism>
<evidence type="ECO:0000256" key="1">
    <source>
        <dbReference type="SAM" id="MobiDB-lite"/>
    </source>
</evidence>